<dbReference type="PANTHER" id="PTHR43448">
    <property type="entry name" value="PROTOHEME IX FARNESYLTRANSFERASE, MITOCHONDRIAL"/>
    <property type="match status" value="1"/>
</dbReference>
<evidence type="ECO:0000256" key="5">
    <source>
        <dbReference type="ARBA" id="ARBA00022679"/>
    </source>
</evidence>
<reference evidence="15 16" key="1">
    <citation type="submission" date="2017-01" db="EMBL/GenBank/DDBJ databases">
        <title>Draft sequence of Acidihalobacter ferrooxidans strain DSM 14175 (strain V8).</title>
        <authorList>
            <person name="Khaleque H.N."/>
            <person name="Ramsay J.P."/>
            <person name="Murphy R.J.T."/>
            <person name="Kaksonen A.H."/>
            <person name="Boxall N.J."/>
            <person name="Watkin E.L.J."/>
        </authorList>
    </citation>
    <scope>NUCLEOTIDE SEQUENCE [LARGE SCALE GENOMIC DNA]</scope>
    <source>
        <strain evidence="15 16">V8</strain>
    </source>
</reference>
<comment type="subcellular location">
    <subcellularLocation>
        <location evidence="1">Cell membrane</location>
        <topology evidence="1">Multi-pass membrane protein</topology>
    </subcellularLocation>
</comment>
<dbReference type="PROSITE" id="PS00943">
    <property type="entry name" value="UBIA"/>
    <property type="match status" value="1"/>
</dbReference>
<evidence type="ECO:0000313" key="15">
    <source>
        <dbReference type="EMBL" id="APZ44588.1"/>
    </source>
</evidence>
<evidence type="ECO:0000256" key="10">
    <source>
        <dbReference type="ARBA" id="ARBA00030253"/>
    </source>
</evidence>
<dbReference type="InterPro" id="IPR044878">
    <property type="entry name" value="UbiA_sf"/>
</dbReference>
<evidence type="ECO:0000256" key="2">
    <source>
        <dbReference type="ARBA" id="ARBA00004919"/>
    </source>
</evidence>
<keyword evidence="8" id="KW-0350">Heme biosynthesis</keyword>
<proteinExistence type="predicted"/>
<dbReference type="KEGG" id="afy:BW247_06800"/>
<evidence type="ECO:0000256" key="14">
    <source>
        <dbReference type="SAM" id="Phobius"/>
    </source>
</evidence>
<comment type="pathway">
    <text evidence="2">Porphyrin-containing compound metabolism; heme O biosynthesis; heme O from protoheme: step 1/1.</text>
</comment>
<evidence type="ECO:0000313" key="16">
    <source>
        <dbReference type="Proteomes" id="UP000243807"/>
    </source>
</evidence>
<sequence>MGRKGPAQELLGTAPPVAAPSLLKDLLTLAKAKVVSLLVFTAIVGELLAPDFWRHWPGALAGLAGIALAGGAGGVLNQLVEPVIDQHMRRTHLRPLANGRITRTGAMLYAAALFSAAVVILSIWT</sequence>
<keyword evidence="16" id="KW-1185">Reference proteome</keyword>
<name>A0A1P8UL66_9GAMM</name>
<evidence type="ECO:0000256" key="12">
    <source>
        <dbReference type="ARBA" id="ARBA00042475"/>
    </source>
</evidence>
<feature type="transmembrane region" description="Helical" evidence="14">
    <location>
        <begin position="101"/>
        <end position="124"/>
    </location>
</feature>
<dbReference type="InterPro" id="IPR000537">
    <property type="entry name" value="UbiA_prenyltransferase"/>
</dbReference>
<dbReference type="GO" id="GO:0006783">
    <property type="term" value="P:heme biosynthetic process"/>
    <property type="evidence" value="ECO:0007669"/>
    <property type="project" value="UniProtKB-KW"/>
</dbReference>
<dbReference type="Pfam" id="PF01040">
    <property type="entry name" value="UbiA"/>
    <property type="match status" value="1"/>
</dbReference>
<dbReference type="InterPro" id="IPR006369">
    <property type="entry name" value="Protohaem_IX_farnesylTrfase"/>
</dbReference>
<evidence type="ECO:0000256" key="4">
    <source>
        <dbReference type="ARBA" id="ARBA00022475"/>
    </source>
</evidence>
<feature type="non-terminal residue" evidence="15">
    <location>
        <position position="125"/>
    </location>
</feature>
<protein>
    <recommendedName>
        <fullName evidence="11">Protoheme IX farnesyltransferase</fullName>
        <ecNumber evidence="3">2.5.1.141</ecNumber>
    </recommendedName>
    <alternativeName>
        <fullName evidence="12">Heme B farnesyltransferase</fullName>
    </alternativeName>
    <alternativeName>
        <fullName evidence="10">Heme O synthase</fullName>
    </alternativeName>
</protein>
<evidence type="ECO:0000256" key="8">
    <source>
        <dbReference type="ARBA" id="ARBA00023133"/>
    </source>
</evidence>
<dbReference type="AlphaFoldDB" id="A0A1P8UL66"/>
<evidence type="ECO:0000256" key="11">
    <source>
        <dbReference type="ARBA" id="ARBA00040810"/>
    </source>
</evidence>
<evidence type="ECO:0000256" key="3">
    <source>
        <dbReference type="ARBA" id="ARBA00012292"/>
    </source>
</evidence>
<keyword evidence="5" id="KW-0808">Transferase</keyword>
<evidence type="ECO:0000256" key="7">
    <source>
        <dbReference type="ARBA" id="ARBA00022989"/>
    </source>
</evidence>
<comment type="catalytic activity">
    <reaction evidence="13">
        <text>heme b + (2E,6E)-farnesyl diphosphate + H2O = Fe(II)-heme o + diphosphate</text>
        <dbReference type="Rhea" id="RHEA:28070"/>
        <dbReference type="ChEBI" id="CHEBI:15377"/>
        <dbReference type="ChEBI" id="CHEBI:33019"/>
        <dbReference type="ChEBI" id="CHEBI:60344"/>
        <dbReference type="ChEBI" id="CHEBI:60530"/>
        <dbReference type="ChEBI" id="CHEBI:175763"/>
        <dbReference type="EC" id="2.5.1.141"/>
    </reaction>
</comment>
<evidence type="ECO:0000256" key="1">
    <source>
        <dbReference type="ARBA" id="ARBA00004651"/>
    </source>
</evidence>
<dbReference type="InterPro" id="IPR030470">
    <property type="entry name" value="UbiA_prenylTrfase_CS"/>
</dbReference>
<evidence type="ECO:0000256" key="9">
    <source>
        <dbReference type="ARBA" id="ARBA00023136"/>
    </source>
</evidence>
<evidence type="ECO:0000256" key="6">
    <source>
        <dbReference type="ARBA" id="ARBA00022692"/>
    </source>
</evidence>
<keyword evidence="9 14" id="KW-0472">Membrane</keyword>
<feature type="transmembrane region" description="Helical" evidence="14">
    <location>
        <begin position="34"/>
        <end position="53"/>
    </location>
</feature>
<keyword evidence="6 14" id="KW-0812">Transmembrane</keyword>
<organism evidence="15 16">
    <name type="scientific">Acidihalobacter ferrooxydans</name>
    <dbReference type="NCBI Taxonomy" id="1765967"/>
    <lineage>
        <taxon>Bacteria</taxon>
        <taxon>Pseudomonadati</taxon>
        <taxon>Pseudomonadota</taxon>
        <taxon>Gammaproteobacteria</taxon>
        <taxon>Chromatiales</taxon>
        <taxon>Ectothiorhodospiraceae</taxon>
        <taxon>Acidihalobacter</taxon>
    </lineage>
</organism>
<dbReference type="EC" id="2.5.1.141" evidence="3"/>
<accession>A0A1P8UL66</accession>
<evidence type="ECO:0000256" key="13">
    <source>
        <dbReference type="ARBA" id="ARBA00047690"/>
    </source>
</evidence>
<keyword evidence="4" id="KW-1003">Cell membrane</keyword>
<keyword evidence="7 14" id="KW-1133">Transmembrane helix</keyword>
<dbReference type="Proteomes" id="UP000243807">
    <property type="component" value="Chromosome"/>
</dbReference>
<dbReference type="EMBL" id="CP019434">
    <property type="protein sequence ID" value="APZ44588.1"/>
    <property type="molecule type" value="Genomic_DNA"/>
</dbReference>
<dbReference type="PANTHER" id="PTHR43448:SF7">
    <property type="entry name" value="4-HYDROXYBENZOATE SOLANESYLTRANSFERASE"/>
    <property type="match status" value="1"/>
</dbReference>
<dbReference type="GO" id="GO:0008495">
    <property type="term" value="F:protoheme IX farnesyltransferase activity"/>
    <property type="evidence" value="ECO:0007669"/>
    <property type="project" value="UniProtKB-EC"/>
</dbReference>
<gene>
    <name evidence="15" type="ORF">BW247_06800</name>
</gene>
<feature type="transmembrane region" description="Helical" evidence="14">
    <location>
        <begin position="59"/>
        <end position="80"/>
    </location>
</feature>
<dbReference type="STRING" id="1765967.BW247_06800"/>
<dbReference type="GO" id="GO:0005886">
    <property type="term" value="C:plasma membrane"/>
    <property type="evidence" value="ECO:0007669"/>
    <property type="project" value="UniProtKB-SubCell"/>
</dbReference>
<dbReference type="Gene3D" id="1.10.357.140">
    <property type="entry name" value="UbiA prenyltransferase"/>
    <property type="match status" value="1"/>
</dbReference>